<dbReference type="EMBL" id="JADGJW010000249">
    <property type="protein sequence ID" value="KAJ3221135.1"/>
    <property type="molecule type" value="Genomic_DNA"/>
</dbReference>
<proteinExistence type="predicted"/>
<organism evidence="4 5">
    <name type="scientific">Clydaea vesicula</name>
    <dbReference type="NCBI Taxonomy" id="447962"/>
    <lineage>
        <taxon>Eukaryota</taxon>
        <taxon>Fungi</taxon>
        <taxon>Fungi incertae sedis</taxon>
        <taxon>Chytridiomycota</taxon>
        <taxon>Chytridiomycota incertae sedis</taxon>
        <taxon>Chytridiomycetes</taxon>
        <taxon>Lobulomycetales</taxon>
        <taxon>Lobulomycetaceae</taxon>
        <taxon>Clydaea</taxon>
    </lineage>
</organism>
<feature type="domain" description="Bromo" evidence="3">
    <location>
        <begin position="713"/>
        <end position="804"/>
    </location>
</feature>
<dbReference type="PANTHER" id="PTHR38046:SF1">
    <property type="entry name" value="CRYPTIC LOCI REGULATOR 2"/>
    <property type="match status" value="1"/>
</dbReference>
<keyword evidence="1 2" id="KW-0103">Bromodomain</keyword>
<dbReference type="InterPro" id="IPR036427">
    <property type="entry name" value="Bromodomain-like_sf"/>
</dbReference>
<comment type="caution">
    <text evidence="4">The sequence shown here is derived from an EMBL/GenBank/DDBJ whole genome shotgun (WGS) entry which is preliminary data.</text>
</comment>
<sequence>MVTMNSSFLLRKQFLGHPGCVSNYLRFRSFNDFAPHYIWLLRVNDGFTNDYAECHCQYCPKYIEMNKMIFLELTLPKRGLINATLFPNFQQIVFRKREIVWVPVRISGAIVRNGVDYVQELEKRKQISKNLHSDEFLKKFSNEDLLREVFYWPAIIMDRFADGVINNHSHSITYNVKLLRDPSSWDLEQKYILPYLSFPSKGEVTVHAGVSQGIQRQLFNGIADAEVNANMFSPFGPFDAKVYEKHDYVNQYSDFHKDVMNCTHYTGIYLGSEVIMLGDFARLSSRGNLNFGQKILKICAILELEENGVKSLFVIGAIFQQITKYMVNLNGPSENFYTHYPHSSWSSMLKSDSTDIILPAWQCHTASHLYGIKKPDFSSLHKIKVDELKGRYYPIRLNCEKYCSQTAYDSLLDFEIYSSSVSEIFKNQNRNKLRDVQRFIPRNQINYSNWLSLGFKATDETFHFDDRDIIDEIQESKMLEHSGNLRSLVLFTRKAKSASEKGVSDLVAQESSSDSENTLPIKKLITPKAKKRLLYSSSSSETEELSTINCPERNCLWQFQSFDKVEMHLSQHHDYGRRQIETVLKSLQSKHSDGTRGLKKSKTNSNKVDWLDARSCPEADCDGKQLFEYYKPLLVANFFKADDLKRHLIEKHEKGVKSNISHDNQLELISPTSEVLKYKNDIIVKYNYLLEVDLLDLNSMVYRNFENFFLRIRDQKFSHHFLNPVDQKELAYYNVIENPMDLMQLSFNLNIDTSVYRTGKLHYFPHTKKKIKYKTLRNLTEIFLDFIQIFLNCFKFNTKFEEIIYQDGLTFFFWFRKEFTNFLNDNVKFHPLLFQNTVNDVISDNDDEEVEVEEISGFVKPLLHVEKGNNIINEKSLCVSPCSTFHESTEEDDVNILEIENKTITRSNSFSQVREFFKEISVNKTRKKFDEEIILQLLNHNNNKLYLNFEETLKALPLENSVLFSENDLYSTLQNESQILAKQSEEVAVDGKNNIDKNFDKFSSSKVVGDKAVVDNEVRKKSDEIDATFDSEIMKEPSPHYSTVKNHSKTNTLIKDIAPFNANSSSSRAASLNSFENVKKDRIFIKEKNNTVGSHLNISTNSPIDSNVSFIKSKIFIKEKKVSSASNENDEKFQSGKITLSSGQKALDLPKTAENSPKRMENEIFLINDKNFTTQNGPIIEAGNDIQNSTQDKLSCNLASNSLDEKHAVSKILLPKEVPENVMVFEFHYDGDIGYSITLAIGYGGIISEGNVKKWTRSCPYAARLKSFQKNFKFVTFYEAKLRKSLSLNKVFNIEGKFSNKDENLIKLLNLKFEKIYKSTFIFQTFKFDNAKEESQFLKLKNILNSRVALVKIGEEFHGFLYFLVEEKRLFGLYGTFGGKKMLFDSVSLYA</sequence>
<evidence type="ECO:0000313" key="4">
    <source>
        <dbReference type="EMBL" id="KAJ3221135.1"/>
    </source>
</evidence>
<keyword evidence="5" id="KW-1185">Reference proteome</keyword>
<accession>A0AAD5U4I7</accession>
<reference evidence="4" key="1">
    <citation type="submission" date="2020-05" db="EMBL/GenBank/DDBJ databases">
        <title>Phylogenomic resolution of chytrid fungi.</title>
        <authorList>
            <person name="Stajich J.E."/>
            <person name="Amses K."/>
            <person name="Simmons R."/>
            <person name="Seto K."/>
            <person name="Myers J."/>
            <person name="Bonds A."/>
            <person name="Quandt C.A."/>
            <person name="Barry K."/>
            <person name="Liu P."/>
            <person name="Grigoriev I."/>
            <person name="Longcore J.E."/>
            <person name="James T.Y."/>
        </authorList>
    </citation>
    <scope>NUCLEOTIDE SEQUENCE</scope>
    <source>
        <strain evidence="4">JEL0476</strain>
    </source>
</reference>
<dbReference type="Gene3D" id="1.20.920.10">
    <property type="entry name" value="Bromodomain-like"/>
    <property type="match status" value="1"/>
</dbReference>
<dbReference type="InterPro" id="IPR001487">
    <property type="entry name" value="Bromodomain"/>
</dbReference>
<dbReference type="GO" id="GO:0031934">
    <property type="term" value="C:mating-type region heterochromatin"/>
    <property type="evidence" value="ECO:0007669"/>
    <property type="project" value="TreeGrafter"/>
</dbReference>
<dbReference type="Proteomes" id="UP001211065">
    <property type="component" value="Unassembled WGS sequence"/>
</dbReference>
<dbReference type="Pfam" id="PF00439">
    <property type="entry name" value="Bromodomain"/>
    <property type="match status" value="1"/>
</dbReference>
<dbReference type="InterPro" id="IPR038986">
    <property type="entry name" value="Clr2"/>
</dbReference>
<gene>
    <name evidence="4" type="ORF">HK099_003731</name>
</gene>
<evidence type="ECO:0000256" key="1">
    <source>
        <dbReference type="ARBA" id="ARBA00023117"/>
    </source>
</evidence>
<dbReference type="GO" id="GO:0070824">
    <property type="term" value="C:SHREC complex"/>
    <property type="evidence" value="ECO:0007669"/>
    <property type="project" value="InterPro"/>
</dbReference>
<dbReference type="PROSITE" id="PS50014">
    <property type="entry name" value="BROMODOMAIN_2"/>
    <property type="match status" value="1"/>
</dbReference>
<evidence type="ECO:0000256" key="2">
    <source>
        <dbReference type="PROSITE-ProRule" id="PRU00035"/>
    </source>
</evidence>
<evidence type="ECO:0000313" key="5">
    <source>
        <dbReference type="Proteomes" id="UP001211065"/>
    </source>
</evidence>
<evidence type="ECO:0000259" key="3">
    <source>
        <dbReference type="PROSITE" id="PS50014"/>
    </source>
</evidence>
<dbReference type="PANTHER" id="PTHR38046">
    <property type="entry name" value="CRYPTIC LOCI REGULATOR 2"/>
    <property type="match status" value="1"/>
</dbReference>
<protein>
    <recommendedName>
        <fullName evidence="3">Bromo domain-containing protein</fullName>
    </recommendedName>
</protein>
<dbReference type="GO" id="GO:0033553">
    <property type="term" value="C:rDNA heterochromatin"/>
    <property type="evidence" value="ECO:0007669"/>
    <property type="project" value="TreeGrafter"/>
</dbReference>
<name>A0AAD5U4I7_9FUNG</name>
<dbReference type="CDD" id="cd04369">
    <property type="entry name" value="Bromodomain"/>
    <property type="match status" value="1"/>
</dbReference>
<dbReference type="SUPFAM" id="SSF47370">
    <property type="entry name" value="Bromodomain"/>
    <property type="match status" value="1"/>
</dbReference>
<dbReference type="GO" id="GO:0030466">
    <property type="term" value="P:silent mating-type cassette heterochromatin formation"/>
    <property type="evidence" value="ECO:0007669"/>
    <property type="project" value="TreeGrafter"/>
</dbReference>